<dbReference type="OrthoDB" id="6621861at2759"/>
<keyword evidence="1" id="KW-0472">Membrane</keyword>
<feature type="transmembrane region" description="Helical" evidence="1">
    <location>
        <begin position="12"/>
        <end position="30"/>
    </location>
</feature>
<accession>A0A3L8DU90</accession>
<dbReference type="EMBL" id="QOIP01000004">
    <property type="protein sequence ID" value="RLU23318.1"/>
    <property type="molecule type" value="Genomic_DNA"/>
</dbReference>
<gene>
    <name evidence="2" type="ORF">DMN91_003522</name>
</gene>
<proteinExistence type="predicted"/>
<sequence>MTEQRSVRLIKMNIFFSSFVMYMILLANTVEILTENNDGKLSGVILSKEELQSYFRVKRATSDDARSELINREFDKIIEFINVLDEVDNFIYDKTKTFVRKLNAMYDVDETERYHKSRSISNPNIK</sequence>
<keyword evidence="1" id="KW-0812">Transmembrane</keyword>
<comment type="caution">
    <text evidence="2">The sequence shown here is derived from an EMBL/GenBank/DDBJ whole genome shotgun (WGS) entry which is preliminary data.</text>
</comment>
<reference evidence="2" key="2">
    <citation type="submission" date="2018-07" db="EMBL/GenBank/DDBJ databases">
        <authorList>
            <person name="Mckenzie S.K."/>
            <person name="Kronauer D.J.C."/>
        </authorList>
    </citation>
    <scope>NUCLEOTIDE SEQUENCE</scope>
    <source>
        <strain evidence="2">Clonal line C1</strain>
    </source>
</reference>
<evidence type="ECO:0000256" key="1">
    <source>
        <dbReference type="SAM" id="Phobius"/>
    </source>
</evidence>
<organism evidence="2">
    <name type="scientific">Ooceraea biroi</name>
    <name type="common">Clonal raider ant</name>
    <name type="synonym">Cerapachys biroi</name>
    <dbReference type="NCBI Taxonomy" id="2015173"/>
    <lineage>
        <taxon>Eukaryota</taxon>
        <taxon>Metazoa</taxon>
        <taxon>Ecdysozoa</taxon>
        <taxon>Arthropoda</taxon>
        <taxon>Hexapoda</taxon>
        <taxon>Insecta</taxon>
        <taxon>Pterygota</taxon>
        <taxon>Neoptera</taxon>
        <taxon>Endopterygota</taxon>
        <taxon>Hymenoptera</taxon>
        <taxon>Apocrita</taxon>
        <taxon>Aculeata</taxon>
        <taxon>Formicoidea</taxon>
        <taxon>Formicidae</taxon>
        <taxon>Dorylinae</taxon>
        <taxon>Ooceraea</taxon>
    </lineage>
</organism>
<reference evidence="2" key="1">
    <citation type="journal article" date="2018" name="Genome Res.">
        <title>The genomic architecture and molecular evolution of ant odorant receptors.</title>
        <authorList>
            <person name="McKenzie S.K."/>
            <person name="Kronauer D.J.C."/>
        </authorList>
    </citation>
    <scope>NUCLEOTIDE SEQUENCE [LARGE SCALE GENOMIC DNA]</scope>
    <source>
        <strain evidence="2">Clonal line C1</strain>
    </source>
</reference>
<evidence type="ECO:0000313" key="2">
    <source>
        <dbReference type="EMBL" id="RLU23318.1"/>
    </source>
</evidence>
<name>A0A3L8DU90_OOCBI</name>
<keyword evidence="1" id="KW-1133">Transmembrane helix</keyword>
<dbReference type="Proteomes" id="UP000279307">
    <property type="component" value="Chromosome 4"/>
</dbReference>
<protein>
    <submittedName>
        <fullName evidence="2">Uncharacterized protein</fullName>
    </submittedName>
</protein>
<dbReference type="AlphaFoldDB" id="A0A3L8DU90"/>